<dbReference type="STRING" id="634994.GCWU000323_01123"/>
<organism evidence="1 2">
    <name type="scientific">Leptotrichia hofstadii F0254</name>
    <dbReference type="NCBI Taxonomy" id="634994"/>
    <lineage>
        <taxon>Bacteria</taxon>
        <taxon>Fusobacteriati</taxon>
        <taxon>Fusobacteriota</taxon>
        <taxon>Fusobacteriia</taxon>
        <taxon>Fusobacteriales</taxon>
        <taxon>Leptotrichiaceae</taxon>
        <taxon>Leptotrichia</taxon>
    </lineage>
</organism>
<sequence>MINKNKLTKIETHNFETSKNKLKKFSEQTQTDFELSRVKNHDDIDILKWFDHGVTGKELNELTSQIQGHLIDINKTQVKIIREFGEVYNTFESLDKDYISAILLSIEGIKKLMKE</sequence>
<dbReference type="HOGENOM" id="CLU_2105931_0_0_0"/>
<proteinExistence type="predicted"/>
<dbReference type="EMBL" id="ACVB02000008">
    <property type="protein sequence ID" value="EEX75068.1"/>
    <property type="molecule type" value="Genomic_DNA"/>
</dbReference>
<protein>
    <submittedName>
        <fullName evidence="1">Uncharacterized protein</fullName>
    </submittedName>
</protein>
<dbReference type="AlphaFoldDB" id="C9MX52"/>
<dbReference type="Proteomes" id="UP000006233">
    <property type="component" value="Unassembled WGS sequence"/>
</dbReference>
<name>C9MX52_9FUSO</name>
<evidence type="ECO:0000313" key="2">
    <source>
        <dbReference type="Proteomes" id="UP000006233"/>
    </source>
</evidence>
<dbReference type="eggNOG" id="ENOG50334DN">
    <property type="taxonomic scope" value="Bacteria"/>
</dbReference>
<gene>
    <name evidence="1" type="ORF">GCWU000323_01123</name>
</gene>
<comment type="caution">
    <text evidence="1">The sequence shown here is derived from an EMBL/GenBank/DDBJ whole genome shotgun (WGS) entry which is preliminary data.</text>
</comment>
<evidence type="ECO:0000313" key="1">
    <source>
        <dbReference type="EMBL" id="EEX75068.1"/>
    </source>
</evidence>
<dbReference type="RefSeq" id="WP_006804460.1">
    <property type="nucleotide sequence ID" value="NZ_GG700632.1"/>
</dbReference>
<reference evidence="1 2" key="1">
    <citation type="submission" date="2009-09" db="EMBL/GenBank/DDBJ databases">
        <authorList>
            <person name="Weinstock G."/>
            <person name="Sodergren E."/>
            <person name="Clifton S."/>
            <person name="Fulton L."/>
            <person name="Fulton B."/>
            <person name="Courtney L."/>
            <person name="Fronick C."/>
            <person name="Harrison M."/>
            <person name="Strong C."/>
            <person name="Farmer C."/>
            <person name="Delahaunty K."/>
            <person name="Markovic C."/>
            <person name="Hall O."/>
            <person name="Minx P."/>
            <person name="Tomlinson C."/>
            <person name="Mitreva M."/>
            <person name="Nelson J."/>
            <person name="Hou S."/>
            <person name="Wollam A."/>
            <person name="Pepin K.H."/>
            <person name="Johnson M."/>
            <person name="Bhonagiri V."/>
            <person name="Nash W.E."/>
            <person name="Warren W."/>
            <person name="Chinwalla A."/>
            <person name="Mardis E.R."/>
            <person name="Wilson R.K."/>
        </authorList>
    </citation>
    <scope>NUCLEOTIDE SEQUENCE [LARGE SCALE GENOMIC DNA]</scope>
    <source>
        <strain evidence="1 2">F0254</strain>
    </source>
</reference>
<accession>C9MX52</accession>